<dbReference type="AlphaFoldDB" id="A0A0E0GPA8"/>
<reference evidence="1" key="1">
    <citation type="submission" date="2015-04" db="UniProtKB">
        <authorList>
            <consortium name="EnsemblPlants"/>
        </authorList>
    </citation>
    <scope>IDENTIFICATION</scope>
    <source>
        <strain evidence="1">SL10</strain>
    </source>
</reference>
<evidence type="ECO:0000313" key="1">
    <source>
        <dbReference type="EnsemblPlants" id="ONIVA03G23720.2"/>
    </source>
</evidence>
<dbReference type="Proteomes" id="UP000006591">
    <property type="component" value="Chromosome 3"/>
</dbReference>
<dbReference type="HOGENOM" id="CLU_2149936_0_0_1"/>
<dbReference type="EnsemblPlants" id="ONIVA03G23720.2">
    <property type="protein sequence ID" value="ONIVA03G23720.2"/>
    <property type="gene ID" value="ONIVA03G23720"/>
</dbReference>
<protein>
    <submittedName>
        <fullName evidence="1">Uncharacterized protein</fullName>
    </submittedName>
</protein>
<keyword evidence="2" id="KW-1185">Reference proteome</keyword>
<organism evidence="1">
    <name type="scientific">Oryza nivara</name>
    <name type="common">Indian wild rice</name>
    <name type="synonym">Oryza sativa f. spontanea</name>
    <dbReference type="NCBI Taxonomy" id="4536"/>
    <lineage>
        <taxon>Eukaryota</taxon>
        <taxon>Viridiplantae</taxon>
        <taxon>Streptophyta</taxon>
        <taxon>Embryophyta</taxon>
        <taxon>Tracheophyta</taxon>
        <taxon>Spermatophyta</taxon>
        <taxon>Magnoliopsida</taxon>
        <taxon>Liliopsida</taxon>
        <taxon>Poales</taxon>
        <taxon>Poaceae</taxon>
        <taxon>BOP clade</taxon>
        <taxon>Oryzoideae</taxon>
        <taxon>Oryzeae</taxon>
        <taxon>Oryzinae</taxon>
        <taxon>Oryza</taxon>
    </lineage>
</organism>
<name>A0A0E0GPA8_ORYNI</name>
<accession>A0A0E0GPA8</accession>
<reference evidence="1" key="2">
    <citation type="submission" date="2018-04" db="EMBL/GenBank/DDBJ databases">
        <title>OnivRS2 (Oryza nivara Reference Sequence Version 2).</title>
        <authorList>
            <person name="Zhang J."/>
            <person name="Kudrna D."/>
            <person name="Lee S."/>
            <person name="Talag J."/>
            <person name="Rajasekar S."/>
            <person name="Welchert J."/>
            <person name="Hsing Y.-I."/>
            <person name="Wing R.A."/>
        </authorList>
    </citation>
    <scope>NUCLEOTIDE SEQUENCE [LARGE SCALE GENOMIC DNA]</scope>
    <source>
        <strain evidence="1">SL10</strain>
    </source>
</reference>
<dbReference type="Gramene" id="ONIVA03G23720.2">
    <property type="protein sequence ID" value="ONIVA03G23720.2"/>
    <property type="gene ID" value="ONIVA03G23720"/>
</dbReference>
<evidence type="ECO:0000313" key="2">
    <source>
        <dbReference type="Proteomes" id="UP000006591"/>
    </source>
</evidence>
<proteinExistence type="predicted"/>
<sequence>MPMPENQNSPAAAAAAAAAADSPTLLLHRHVAGGRPAAPALLSTQLYLYLYAPHNPSRLASFTFSGCQAATITHKLKQDHSKAINVDLRSNPYVLEPLRCNISSSTPNADNT</sequence>